<evidence type="ECO:0000313" key="2">
    <source>
        <dbReference type="EMBL" id="CAH1960831.1"/>
    </source>
</evidence>
<proteinExistence type="predicted"/>
<dbReference type="OrthoDB" id="8123891at2759"/>
<evidence type="ECO:0000313" key="3">
    <source>
        <dbReference type="Proteomes" id="UP001152888"/>
    </source>
</evidence>
<dbReference type="EMBL" id="CAKOFQ010006690">
    <property type="protein sequence ID" value="CAH1960831.1"/>
    <property type="molecule type" value="Genomic_DNA"/>
</dbReference>
<dbReference type="AlphaFoldDB" id="A0A9P0JV60"/>
<protein>
    <submittedName>
        <fullName evidence="2">Uncharacterized protein</fullName>
    </submittedName>
</protein>
<gene>
    <name evidence="2" type="ORF">ACAOBT_LOCUS3811</name>
</gene>
<reference evidence="2" key="1">
    <citation type="submission" date="2022-03" db="EMBL/GenBank/DDBJ databases">
        <authorList>
            <person name="Sayadi A."/>
        </authorList>
    </citation>
    <scope>NUCLEOTIDE SEQUENCE</scope>
</reference>
<organism evidence="2 3">
    <name type="scientific">Acanthoscelides obtectus</name>
    <name type="common">Bean weevil</name>
    <name type="synonym">Bruchus obtectus</name>
    <dbReference type="NCBI Taxonomy" id="200917"/>
    <lineage>
        <taxon>Eukaryota</taxon>
        <taxon>Metazoa</taxon>
        <taxon>Ecdysozoa</taxon>
        <taxon>Arthropoda</taxon>
        <taxon>Hexapoda</taxon>
        <taxon>Insecta</taxon>
        <taxon>Pterygota</taxon>
        <taxon>Neoptera</taxon>
        <taxon>Endopterygota</taxon>
        <taxon>Coleoptera</taxon>
        <taxon>Polyphaga</taxon>
        <taxon>Cucujiformia</taxon>
        <taxon>Chrysomeloidea</taxon>
        <taxon>Chrysomelidae</taxon>
        <taxon>Bruchinae</taxon>
        <taxon>Bruchini</taxon>
        <taxon>Acanthoscelides</taxon>
    </lineage>
</organism>
<evidence type="ECO:0000256" key="1">
    <source>
        <dbReference type="SAM" id="MobiDB-lite"/>
    </source>
</evidence>
<comment type="caution">
    <text evidence="2">The sequence shown here is derived from an EMBL/GenBank/DDBJ whole genome shotgun (WGS) entry which is preliminary data.</text>
</comment>
<feature type="region of interest" description="Disordered" evidence="1">
    <location>
        <begin position="60"/>
        <end position="86"/>
    </location>
</feature>
<keyword evidence="3" id="KW-1185">Reference proteome</keyword>
<dbReference type="Proteomes" id="UP001152888">
    <property type="component" value="Unassembled WGS sequence"/>
</dbReference>
<sequence length="86" mass="9727">MLKSGAPTVLCALELIDRAVAVDAEIRIVPKGEDDYRKIVRLFKEENVPYHTFPLSSEHNIHNLEGSLPSRKSKRSSNRRDIVPTT</sequence>
<name>A0A9P0JV60_ACAOB</name>
<accession>A0A9P0JV60</accession>